<reference evidence="1" key="1">
    <citation type="submission" date="2023-01" db="EMBL/GenBank/DDBJ databases">
        <title>Xenophilus mangrovi sp. nov., isolated from soil of Mangrove nature reserve.</title>
        <authorList>
            <person name="Xu S."/>
            <person name="Liu Z."/>
            <person name="Xu Y."/>
        </authorList>
    </citation>
    <scope>NUCLEOTIDE SEQUENCE</scope>
    <source>
        <strain evidence="1">YW8</strain>
    </source>
</reference>
<keyword evidence="2" id="KW-1185">Reference proteome</keyword>
<dbReference type="AlphaFoldDB" id="A0AAE3N6U2"/>
<accession>A0AAE3N6U2</accession>
<evidence type="ECO:0000313" key="2">
    <source>
        <dbReference type="Proteomes" id="UP001212602"/>
    </source>
</evidence>
<organism evidence="1 2">
    <name type="scientific">Xenophilus arseniciresistens</name>
    <dbReference type="NCBI Taxonomy" id="1283306"/>
    <lineage>
        <taxon>Bacteria</taxon>
        <taxon>Pseudomonadati</taxon>
        <taxon>Pseudomonadota</taxon>
        <taxon>Betaproteobacteria</taxon>
        <taxon>Burkholderiales</taxon>
        <taxon>Comamonadaceae</taxon>
        <taxon>Xenophilus</taxon>
    </lineage>
</organism>
<name>A0AAE3N6U2_9BURK</name>
<gene>
    <name evidence="1" type="ORF">PGB34_11720</name>
</gene>
<sequence>MTTIQILYEDDHQQRALALSTALVNQAAADPVSVAPKAVQGLRTLVFWGHGDKDALCRLSSREVVRLIGQWHALNPTLDAVEIITCNARHYDDAWLTKTDDKGKISKIKPKTHLHSYLAHALSGKRINNSMAKQVKRGLKYGRDSKVQKIQLKSMPESLNGSHNQYSILYWDQSSFSWCYVTGPSTAEMFEMGNNIKLTKSNGSDPSKKWGPARKGSFPEKVEAAKLEFPNADFGDVKAGKLADLRSMLEVVY</sequence>
<dbReference type="Proteomes" id="UP001212602">
    <property type="component" value="Unassembled WGS sequence"/>
</dbReference>
<comment type="caution">
    <text evidence="1">The sequence shown here is derived from an EMBL/GenBank/DDBJ whole genome shotgun (WGS) entry which is preliminary data.</text>
</comment>
<protein>
    <submittedName>
        <fullName evidence="1">Uncharacterized protein</fullName>
    </submittedName>
</protein>
<dbReference type="EMBL" id="JAQIPB010000004">
    <property type="protein sequence ID" value="MDA7417030.1"/>
    <property type="molecule type" value="Genomic_DNA"/>
</dbReference>
<proteinExistence type="predicted"/>
<evidence type="ECO:0000313" key="1">
    <source>
        <dbReference type="EMBL" id="MDA7417030.1"/>
    </source>
</evidence>
<dbReference type="RefSeq" id="WP_271428277.1">
    <property type="nucleotide sequence ID" value="NZ_JAQIPB010000004.1"/>
</dbReference>